<comment type="catalytic activity">
    <reaction evidence="8">
        <text>guanosine(26) in tRNA + 2 S-adenosyl-L-methionine = N(2)-dimethylguanosine(26) in tRNA + 2 S-adenosyl-L-homocysteine + 2 H(+)</text>
        <dbReference type="Rhea" id="RHEA:43140"/>
        <dbReference type="Rhea" id="RHEA-COMP:10359"/>
        <dbReference type="Rhea" id="RHEA-COMP:10360"/>
        <dbReference type="ChEBI" id="CHEBI:15378"/>
        <dbReference type="ChEBI" id="CHEBI:57856"/>
        <dbReference type="ChEBI" id="CHEBI:59789"/>
        <dbReference type="ChEBI" id="CHEBI:74269"/>
        <dbReference type="ChEBI" id="CHEBI:74513"/>
        <dbReference type="EC" id="2.1.1.216"/>
    </reaction>
</comment>
<dbReference type="GO" id="GO:0000049">
    <property type="term" value="F:tRNA binding"/>
    <property type="evidence" value="ECO:0007669"/>
    <property type="project" value="UniProtKB-UniRule"/>
</dbReference>
<dbReference type="EMBL" id="UZAM01016382">
    <property type="protein sequence ID" value="VDP42958.1"/>
    <property type="molecule type" value="Genomic_DNA"/>
</dbReference>
<protein>
    <recommendedName>
        <fullName evidence="7">tRNA (guanine(26)-N(2))-dimethyltransferase</fullName>
        <ecNumber evidence="7">2.1.1.216</ecNumber>
    </recommendedName>
</protein>
<gene>
    <name evidence="10" type="ORF">SBAD_LOCUS11786</name>
</gene>
<evidence type="ECO:0000313" key="10">
    <source>
        <dbReference type="EMBL" id="VDP42958.1"/>
    </source>
</evidence>
<dbReference type="EC" id="2.1.1.216" evidence="7"/>
<keyword evidence="5 9" id="KW-0819">tRNA processing</keyword>
<keyword evidence="4 9" id="KW-0949">S-adenosyl-L-methionine</keyword>
<evidence type="ECO:0000256" key="1">
    <source>
        <dbReference type="ARBA" id="ARBA00022555"/>
    </source>
</evidence>
<keyword evidence="2 9" id="KW-0489">Methyltransferase</keyword>
<dbReference type="Proteomes" id="UP000270296">
    <property type="component" value="Unassembled WGS sequence"/>
</dbReference>
<reference evidence="10 11" key="2">
    <citation type="submission" date="2018-11" db="EMBL/GenBank/DDBJ databases">
        <authorList>
            <consortium name="Pathogen Informatics"/>
        </authorList>
    </citation>
    <scope>NUCLEOTIDE SEQUENCE [LARGE SCALE GENOMIC DNA]</scope>
</reference>
<accession>A0A183J7D7</accession>
<evidence type="ECO:0000256" key="5">
    <source>
        <dbReference type="ARBA" id="ARBA00022694"/>
    </source>
</evidence>
<keyword evidence="1 9" id="KW-0820">tRNA-binding</keyword>
<evidence type="ECO:0000256" key="6">
    <source>
        <dbReference type="ARBA" id="ARBA00022884"/>
    </source>
</evidence>
<keyword evidence="11" id="KW-1185">Reference proteome</keyword>
<comment type="similarity">
    <text evidence="9">Belongs to the class I-like SAM-binding methyltransferase superfamily. Trm1 family.</text>
</comment>
<proteinExistence type="inferred from homology"/>
<dbReference type="AlphaFoldDB" id="A0A183J7D7"/>
<dbReference type="Pfam" id="PF02005">
    <property type="entry name" value="TRM"/>
    <property type="match status" value="1"/>
</dbReference>
<dbReference type="GO" id="GO:0005634">
    <property type="term" value="C:nucleus"/>
    <property type="evidence" value="ECO:0007669"/>
    <property type="project" value="TreeGrafter"/>
</dbReference>
<sequence>MSTKESEQWETVVEGKAKMLLPDRTVFYNPAQEFNRDLSISVLRTFVKIKAEVSDEEALTVDSNDAFPPEKKRLKTDKTGWSKGLRVLEALAASGLRSVRFALEVPGLKTVVANDFSESAMTWIKRNIEGNN</sequence>
<dbReference type="OrthoDB" id="6349953at2759"/>
<dbReference type="SUPFAM" id="SSF53335">
    <property type="entry name" value="S-adenosyl-L-methionine-dependent methyltransferases"/>
    <property type="match status" value="1"/>
</dbReference>
<keyword evidence="3 9" id="KW-0808">Transferase</keyword>
<dbReference type="InterPro" id="IPR029063">
    <property type="entry name" value="SAM-dependent_MTases_sf"/>
</dbReference>
<evidence type="ECO:0000256" key="3">
    <source>
        <dbReference type="ARBA" id="ARBA00022679"/>
    </source>
</evidence>
<dbReference type="WBParaSite" id="SBAD_0001217701-mRNA-1">
    <property type="protein sequence ID" value="SBAD_0001217701-mRNA-1"/>
    <property type="gene ID" value="SBAD_0001217701"/>
</dbReference>
<evidence type="ECO:0000256" key="7">
    <source>
        <dbReference type="ARBA" id="ARBA00039099"/>
    </source>
</evidence>
<evidence type="ECO:0000313" key="12">
    <source>
        <dbReference type="WBParaSite" id="SBAD_0001217701-mRNA-1"/>
    </source>
</evidence>
<keyword evidence="6 9" id="KW-0694">RNA-binding</keyword>
<evidence type="ECO:0000256" key="4">
    <source>
        <dbReference type="ARBA" id="ARBA00022691"/>
    </source>
</evidence>
<dbReference type="GO" id="GO:0002940">
    <property type="term" value="P:tRNA N2-guanine methylation"/>
    <property type="evidence" value="ECO:0007669"/>
    <property type="project" value="TreeGrafter"/>
</dbReference>
<dbReference type="PROSITE" id="PS51626">
    <property type="entry name" value="SAM_MT_TRM1"/>
    <property type="match status" value="1"/>
</dbReference>
<dbReference type="Gene3D" id="3.40.50.150">
    <property type="entry name" value="Vaccinia Virus protein VP39"/>
    <property type="match status" value="1"/>
</dbReference>
<dbReference type="PANTHER" id="PTHR10631:SF3">
    <property type="entry name" value="TRNA (GUANINE(26)-N(2))-DIMETHYLTRANSFERASE"/>
    <property type="match status" value="1"/>
</dbReference>
<name>A0A183J7D7_9BILA</name>
<reference evidence="12" key="1">
    <citation type="submission" date="2016-06" db="UniProtKB">
        <authorList>
            <consortium name="WormBaseParasite"/>
        </authorList>
    </citation>
    <scope>IDENTIFICATION</scope>
</reference>
<dbReference type="PANTHER" id="PTHR10631">
    <property type="entry name" value="N 2 ,N 2 -DIMETHYLGUANOSINE TRNA METHYLTRANSFERASE"/>
    <property type="match status" value="1"/>
</dbReference>
<organism evidence="12">
    <name type="scientific">Soboliphyme baturini</name>
    <dbReference type="NCBI Taxonomy" id="241478"/>
    <lineage>
        <taxon>Eukaryota</taxon>
        <taxon>Metazoa</taxon>
        <taxon>Ecdysozoa</taxon>
        <taxon>Nematoda</taxon>
        <taxon>Enoplea</taxon>
        <taxon>Dorylaimia</taxon>
        <taxon>Dioctophymatida</taxon>
        <taxon>Dioctophymatoidea</taxon>
        <taxon>Soboliphymatidae</taxon>
        <taxon>Soboliphyme</taxon>
    </lineage>
</organism>
<dbReference type="GO" id="GO:0160104">
    <property type="term" value="F:tRNA (guanine(26)-N2)-dimethyltransferase activity"/>
    <property type="evidence" value="ECO:0007669"/>
    <property type="project" value="UniProtKB-EC"/>
</dbReference>
<evidence type="ECO:0000256" key="2">
    <source>
        <dbReference type="ARBA" id="ARBA00022603"/>
    </source>
</evidence>
<evidence type="ECO:0000256" key="9">
    <source>
        <dbReference type="PROSITE-ProRule" id="PRU00958"/>
    </source>
</evidence>
<dbReference type="InterPro" id="IPR002905">
    <property type="entry name" value="Trm1"/>
</dbReference>
<evidence type="ECO:0000313" key="11">
    <source>
        <dbReference type="Proteomes" id="UP000270296"/>
    </source>
</evidence>
<evidence type="ECO:0000256" key="8">
    <source>
        <dbReference type="ARBA" id="ARBA00051897"/>
    </source>
</evidence>